<evidence type="ECO:0000256" key="1">
    <source>
        <dbReference type="SAM" id="Coils"/>
    </source>
</evidence>
<evidence type="ECO:0000313" key="3">
    <source>
        <dbReference type="Proteomes" id="UP000323129"/>
    </source>
</evidence>
<keyword evidence="1" id="KW-0175">Coiled coil</keyword>
<dbReference type="Proteomes" id="UP000323129">
    <property type="component" value="Unassembled WGS sequence"/>
</dbReference>
<comment type="caution">
    <text evidence="2">The sequence shown here is derived from an EMBL/GenBank/DDBJ whole genome shotgun (WGS) entry which is preliminary data.</text>
</comment>
<sequence length="394" mass="43261">MNQVLGDAMLKKTQIALLVCSIFILPACNEQRTLTPQEQELVNQLKQERGELEQEIETVTGEIAQYNGGLIKTIKQVREETLKLSRDIVNQRIQAIETGAKVTVIAPTSQPDPGRAQSLQSEIEQVKQQLVEAKAKAAMYSGGLIAAISQSTVATQEQTLAMLEQQHLVAKYGLSMTIGTSVESAPATKPIETTTATQTNTVVSAPAPESIADDNPMLVADGPFGLAMGMTTEMFKGQLKPAGKGVYLFDNPPKPHPQFEQYAVKISDKSGLCWVKGIGKDIMANGHGVQLKSQYDDFEKKLDERYGSHKRTDFLVAGSIWKEPQDWMMGLHKEDRYLFSVWEGGKKSLPNDLSQVALVANATNGQEGYLSLEYSFSNKNICDEEIKEHNDAGL</sequence>
<protein>
    <submittedName>
        <fullName evidence="2">Uncharacterized protein</fullName>
    </submittedName>
</protein>
<evidence type="ECO:0000313" key="2">
    <source>
        <dbReference type="EMBL" id="TYD40892.1"/>
    </source>
</evidence>
<reference evidence="2 3" key="1">
    <citation type="submission" date="2017-08" db="EMBL/GenBank/DDBJ databases">
        <title>Aeromonas veronii bv sobria strain NS22 whole genome sequencing.</title>
        <authorList>
            <person name="Katharios P."/>
            <person name="Ha V.Q."/>
            <person name="Smyrli M."/>
        </authorList>
    </citation>
    <scope>NUCLEOTIDE SEQUENCE [LARGE SCALE GENOMIC DNA]</scope>
    <source>
        <strain evidence="2 3">NS22</strain>
    </source>
</reference>
<keyword evidence="3" id="KW-1185">Reference proteome</keyword>
<feature type="coiled-coil region" evidence="1">
    <location>
        <begin position="35"/>
        <end position="62"/>
    </location>
</feature>
<accession>A0ABY3MGQ8</accession>
<name>A0ABY3MGQ8_AERVE</name>
<organism evidence="2 3">
    <name type="scientific">Aeromonas veronii</name>
    <dbReference type="NCBI Taxonomy" id="654"/>
    <lineage>
        <taxon>Bacteria</taxon>
        <taxon>Pseudomonadati</taxon>
        <taxon>Pseudomonadota</taxon>
        <taxon>Gammaproteobacteria</taxon>
        <taxon>Aeromonadales</taxon>
        <taxon>Aeromonadaceae</taxon>
        <taxon>Aeromonas</taxon>
    </lineage>
</organism>
<dbReference type="EMBL" id="NQMC01000083">
    <property type="protein sequence ID" value="TYD40892.1"/>
    <property type="molecule type" value="Genomic_DNA"/>
</dbReference>
<dbReference type="RefSeq" id="WP_115545105.1">
    <property type="nucleotide sequence ID" value="NZ_CP121856.1"/>
</dbReference>
<gene>
    <name evidence="2" type="ORF">CJF24_19720</name>
</gene>
<proteinExistence type="predicted"/>